<dbReference type="AlphaFoldDB" id="A0A2S7XR62"/>
<evidence type="ECO:0000313" key="2">
    <source>
        <dbReference type="Proteomes" id="UP000239936"/>
    </source>
</evidence>
<evidence type="ECO:0008006" key="3">
    <source>
        <dbReference type="Google" id="ProtNLM"/>
    </source>
</evidence>
<accession>A0A2S7XR62</accession>
<reference evidence="1 2" key="1">
    <citation type="submission" date="2018-01" db="EMBL/GenBank/DDBJ databases">
        <title>The complete genome sequence of Chromatium okenii LaCa, a purple sulfur bacterium with a turbulent life.</title>
        <authorList>
            <person name="Luedin S.M."/>
            <person name="Liechti N."/>
            <person name="Storelli N."/>
            <person name="Danza F."/>
            <person name="Wittwer M."/>
            <person name="Pothier J.F."/>
            <person name="Tonolla M.A."/>
        </authorList>
    </citation>
    <scope>NUCLEOTIDE SEQUENCE [LARGE SCALE GENOMIC DNA]</scope>
    <source>
        <strain evidence="1 2">LaCa</strain>
    </source>
</reference>
<dbReference type="Gene3D" id="1.20.120.1530">
    <property type="match status" value="1"/>
</dbReference>
<evidence type="ECO:0000313" key="1">
    <source>
        <dbReference type="EMBL" id="PQJ95958.1"/>
    </source>
</evidence>
<dbReference type="EMBL" id="PPGH01000035">
    <property type="protein sequence ID" value="PQJ95958.1"/>
    <property type="molecule type" value="Genomic_DNA"/>
</dbReference>
<comment type="caution">
    <text evidence="1">The sequence shown here is derived from an EMBL/GenBank/DDBJ whole genome shotgun (WGS) entry which is preliminary data.</text>
</comment>
<gene>
    <name evidence="1" type="ORF">CXB77_08850</name>
</gene>
<name>A0A2S7XR62_9GAMM</name>
<sequence length="102" mass="10837">MVLLLGIGISGVNSTVVALTKIVDEIRMIVDAANRGDFSVKLALTGKKGFALDISQMLNQLSDTTEVGLKDVMRVAKALADGDLTQTITAIIRGYSVKLKSE</sequence>
<organism evidence="1 2">
    <name type="scientific">Chromatium okenii</name>
    <dbReference type="NCBI Taxonomy" id="61644"/>
    <lineage>
        <taxon>Bacteria</taxon>
        <taxon>Pseudomonadati</taxon>
        <taxon>Pseudomonadota</taxon>
        <taxon>Gammaproteobacteria</taxon>
        <taxon>Chromatiales</taxon>
        <taxon>Chromatiaceae</taxon>
        <taxon>Chromatium</taxon>
    </lineage>
</organism>
<protein>
    <recommendedName>
        <fullName evidence="3">HAMP domain-containing protein</fullName>
    </recommendedName>
</protein>
<keyword evidence="2" id="KW-1185">Reference proteome</keyword>
<proteinExistence type="predicted"/>
<dbReference type="Proteomes" id="UP000239936">
    <property type="component" value="Unassembled WGS sequence"/>
</dbReference>